<dbReference type="AlphaFoldDB" id="A0A812BJQ7"/>
<evidence type="ECO:0000256" key="7">
    <source>
        <dbReference type="RuleBase" id="RU362067"/>
    </source>
</evidence>
<evidence type="ECO:0000313" key="9">
    <source>
        <dbReference type="EMBL" id="CAE1239084.1"/>
    </source>
</evidence>
<keyword evidence="10" id="KW-1185">Reference proteome</keyword>
<dbReference type="GO" id="GO:0005741">
    <property type="term" value="C:mitochondrial outer membrane"/>
    <property type="evidence" value="ECO:0007669"/>
    <property type="project" value="UniProtKB-SubCell"/>
</dbReference>
<sequence length="527" mass="58647">MASNNVIETDVVVVGAGISGLTAAYELATRTPLSVRVLEALDRLGGRTRVVTLKGHNGLEENWDVGAQFVGHCQPHIMELLKKFDLGLNKVYVDGIKMVQLAEGPIRSYSTSIPNLSILAMLDMFFFLRKIQSMCDEIDVYNPYSHPRAAVWDSMTLQEFTRSRAWTNALIQCLEAATRCIFGKETSQISLLHYLYYIKAGGGIDALLESSNGAAQEFTIKGGTGALVEKLAEGVKNNNNNVIEFKCPVTKIEQSPEKIMVYTEMKNSDGEDIIYQCKHCILAIPPHMMGHISFIPDLPSDKRELIKYMQPGNLTKVIFTYKQAFWRKKKFSGEALCANGPVCIVYDNSSACIPSLMAFVGGDQMVQWRQVEEPVFVKAVLTCLEKFFGPEVNDFISVASMDWAQEPYILGSPTSVIVPGAMKYFPNMRKPFNRLIFAGTETATQSCGYMSGAVQTGLRSAREVMFLLDCPSLTAEDLSDTAFRREELNRSKHRRRKMFSWTNKVVGVGIGLTAGIAAWKIAAELRR</sequence>
<dbReference type="InterPro" id="IPR036188">
    <property type="entry name" value="FAD/NAD-bd_sf"/>
</dbReference>
<dbReference type="Gene3D" id="3.50.50.60">
    <property type="entry name" value="FAD/NAD(P)-binding domain"/>
    <property type="match status" value="1"/>
</dbReference>
<evidence type="ECO:0000256" key="2">
    <source>
        <dbReference type="ARBA" id="ARBA00004362"/>
    </source>
</evidence>
<dbReference type="GO" id="GO:0097621">
    <property type="term" value="F:monoamine oxidase activity"/>
    <property type="evidence" value="ECO:0007669"/>
    <property type="project" value="UniProtKB-EC"/>
</dbReference>
<comment type="subcellular location">
    <subcellularLocation>
        <location evidence="2">Mitochondrion outer membrane</location>
        <topology evidence="2">Single-pass type IV membrane protein</topology>
        <orientation evidence="2">Cytoplasmic side</orientation>
    </subcellularLocation>
</comment>
<comment type="catalytic activity">
    <reaction evidence="5">
        <text>a secondary aliphatic amine + O2 + H2O = a primary amine + an aldehyde + H2O2</text>
        <dbReference type="Rhea" id="RHEA:26414"/>
        <dbReference type="ChEBI" id="CHEBI:15377"/>
        <dbReference type="ChEBI" id="CHEBI:15379"/>
        <dbReference type="ChEBI" id="CHEBI:16240"/>
        <dbReference type="ChEBI" id="CHEBI:17478"/>
        <dbReference type="ChEBI" id="CHEBI:58855"/>
        <dbReference type="ChEBI" id="CHEBI:65296"/>
        <dbReference type="EC" id="1.4.3.4"/>
    </reaction>
</comment>
<evidence type="ECO:0000313" key="10">
    <source>
        <dbReference type="Proteomes" id="UP000597762"/>
    </source>
</evidence>
<keyword evidence="7" id="KW-0285">Flavoprotein</keyword>
<accession>A0A812BJQ7</accession>
<dbReference type="GO" id="GO:0008131">
    <property type="term" value="F:primary methylamine oxidase activity"/>
    <property type="evidence" value="ECO:0007669"/>
    <property type="project" value="UniProtKB-ARBA"/>
</dbReference>
<dbReference type="PRINTS" id="PR00757">
    <property type="entry name" value="AMINEOXDASEF"/>
</dbReference>
<proteinExistence type="inferred from homology"/>
<dbReference type="PANTHER" id="PTHR43563:SF14">
    <property type="entry name" value="AMINE OXIDASE"/>
    <property type="match status" value="1"/>
</dbReference>
<dbReference type="EC" id="1.4.3.-" evidence="7"/>
<dbReference type="InterPro" id="IPR002937">
    <property type="entry name" value="Amino_oxidase"/>
</dbReference>
<comment type="caution">
    <text evidence="9">The sequence shown here is derived from an EMBL/GenBank/DDBJ whole genome shotgun (WGS) entry which is preliminary data.</text>
</comment>
<evidence type="ECO:0000256" key="3">
    <source>
        <dbReference type="ARBA" id="ARBA00005995"/>
    </source>
</evidence>
<dbReference type="InterPro" id="IPR001613">
    <property type="entry name" value="Flavin_amine_oxidase"/>
</dbReference>
<evidence type="ECO:0000256" key="4">
    <source>
        <dbReference type="ARBA" id="ARBA00023002"/>
    </source>
</evidence>
<name>A0A812BJQ7_ACAPH</name>
<dbReference type="Gene3D" id="1.10.405.10">
    <property type="entry name" value="Guanine Nucleotide Dissociation Inhibitor, domain 1"/>
    <property type="match status" value="1"/>
</dbReference>
<reference evidence="9" key="1">
    <citation type="submission" date="2021-01" db="EMBL/GenBank/DDBJ databases">
        <authorList>
            <person name="Li R."/>
            <person name="Bekaert M."/>
        </authorList>
    </citation>
    <scope>NUCLEOTIDE SEQUENCE</scope>
    <source>
        <strain evidence="9">Farmed</strain>
    </source>
</reference>
<dbReference type="SUPFAM" id="SSF54373">
    <property type="entry name" value="FAD-linked reductases, C-terminal domain"/>
    <property type="match status" value="1"/>
</dbReference>
<feature type="binding site" evidence="6">
    <location>
        <begin position="39"/>
        <end position="40"/>
    </location>
    <ligand>
        <name>FAD</name>
        <dbReference type="ChEBI" id="CHEBI:57692"/>
    </ligand>
</feature>
<comment type="similarity">
    <text evidence="3 7">Belongs to the flavin monoamine oxidase family.</text>
</comment>
<dbReference type="Proteomes" id="UP000597762">
    <property type="component" value="Unassembled WGS sequence"/>
</dbReference>
<dbReference type="PANTHER" id="PTHR43563">
    <property type="entry name" value="AMINE OXIDASE"/>
    <property type="match status" value="1"/>
</dbReference>
<feature type="binding site" evidence="6">
    <location>
        <position position="19"/>
    </location>
    <ligand>
        <name>FAD</name>
        <dbReference type="ChEBI" id="CHEBI:57692"/>
    </ligand>
</feature>
<dbReference type="Pfam" id="PF01593">
    <property type="entry name" value="Amino_oxidase"/>
    <property type="match status" value="1"/>
</dbReference>
<feature type="binding site" evidence="6">
    <location>
        <position position="359"/>
    </location>
    <ligand>
        <name>substrate</name>
    </ligand>
</feature>
<dbReference type="Gene3D" id="3.90.660.10">
    <property type="match status" value="1"/>
</dbReference>
<feature type="domain" description="Amine oxidase" evidence="8">
    <location>
        <begin position="18"/>
        <end position="465"/>
    </location>
</feature>
<keyword evidence="4 7" id="KW-0560">Oxidoreductase</keyword>
<dbReference type="InterPro" id="IPR050703">
    <property type="entry name" value="Flavin_MAO"/>
</dbReference>
<dbReference type="OrthoDB" id="7777654at2759"/>
<gene>
    <name evidence="9" type="ORF">SPHA_21661</name>
</gene>
<comment type="cofactor">
    <cofactor evidence="1 7">
        <name>FAD</name>
        <dbReference type="ChEBI" id="CHEBI:57692"/>
    </cofactor>
</comment>
<evidence type="ECO:0000256" key="5">
    <source>
        <dbReference type="ARBA" id="ARBA00048448"/>
    </source>
</evidence>
<evidence type="ECO:0000259" key="8">
    <source>
        <dbReference type="Pfam" id="PF01593"/>
    </source>
</evidence>
<dbReference type="EMBL" id="CAHIKZ030000797">
    <property type="protein sequence ID" value="CAE1239084.1"/>
    <property type="molecule type" value="Genomic_DNA"/>
</dbReference>
<protein>
    <recommendedName>
        <fullName evidence="7">Amine oxidase</fullName>
        <ecNumber evidence="7">1.4.3.-</ecNumber>
    </recommendedName>
</protein>
<dbReference type="SUPFAM" id="SSF51905">
    <property type="entry name" value="FAD/NAD(P)-binding domain"/>
    <property type="match status" value="1"/>
</dbReference>
<keyword evidence="7" id="KW-0274">FAD</keyword>
<evidence type="ECO:0000256" key="6">
    <source>
        <dbReference type="PIRSR" id="PIRSR601613-1"/>
    </source>
</evidence>
<evidence type="ECO:0000256" key="1">
    <source>
        <dbReference type="ARBA" id="ARBA00001974"/>
    </source>
</evidence>
<feature type="binding site" evidence="6">
    <location>
        <position position="441"/>
    </location>
    <ligand>
        <name>FAD</name>
        <dbReference type="ChEBI" id="CHEBI:57692"/>
    </ligand>
</feature>
<organism evidence="9 10">
    <name type="scientific">Acanthosepion pharaonis</name>
    <name type="common">Pharaoh cuttlefish</name>
    <name type="synonym">Sepia pharaonis</name>
    <dbReference type="NCBI Taxonomy" id="158019"/>
    <lineage>
        <taxon>Eukaryota</taxon>
        <taxon>Metazoa</taxon>
        <taxon>Spiralia</taxon>
        <taxon>Lophotrochozoa</taxon>
        <taxon>Mollusca</taxon>
        <taxon>Cephalopoda</taxon>
        <taxon>Coleoidea</taxon>
        <taxon>Decapodiformes</taxon>
        <taxon>Sepiida</taxon>
        <taxon>Sepiina</taxon>
        <taxon>Sepiidae</taxon>
        <taxon>Acanthosepion</taxon>
    </lineage>
</organism>
<feature type="binding site" evidence="6">
    <location>
        <position position="249"/>
    </location>
    <ligand>
        <name>FAD</name>
        <dbReference type="ChEBI" id="CHEBI:57692"/>
    </ligand>
</feature>